<dbReference type="SMART" id="SM00861">
    <property type="entry name" value="Transket_pyr"/>
    <property type="match status" value="1"/>
</dbReference>
<accession>A0A369LBL3</accession>
<comment type="cofactor">
    <cofactor evidence="1">
        <name>thiamine diphosphate</name>
        <dbReference type="ChEBI" id="CHEBI:58937"/>
    </cofactor>
</comment>
<dbReference type="Gene3D" id="3.40.50.970">
    <property type="match status" value="1"/>
</dbReference>
<dbReference type="InterPro" id="IPR029061">
    <property type="entry name" value="THDP-binding"/>
</dbReference>
<evidence type="ECO:0000313" key="6">
    <source>
        <dbReference type="Proteomes" id="UP000253975"/>
    </source>
</evidence>
<sequence length="313" mass="32647">MAAEKKATRAAYGETLVELVEQGIDVVAVEADLSGSTTTKKLGAAHPERLVNVGIAEQDMVGVAAGLSLTGHTAFTGSFAVFGTGRVYDQIRNTVCYANLNVKIAPTHAGISVGPDGGSHQMVEDIALMRVLPNMRVLVPADYYAAKAAIKLAAETPGPVYVRMGRASVPCVYEPGKELEMGRAYVLREGSDVSIVACGVEIDEALKAADLLAAEGISAEVIDAFCVKPLDEDTILASVEKTGCIVTAEEHSVIGGLGGAVAECLAAKHPAPLERVGMQDCFGTSASYEELLVEFHMDAAAIAEAAKKAISRK</sequence>
<dbReference type="EMBL" id="PPTO01000013">
    <property type="protein sequence ID" value="RDB57023.1"/>
    <property type="molecule type" value="Genomic_DNA"/>
</dbReference>
<organism evidence="5 6">
    <name type="scientific">Slackia isoflavoniconvertens</name>
    <dbReference type="NCBI Taxonomy" id="572010"/>
    <lineage>
        <taxon>Bacteria</taxon>
        <taxon>Bacillati</taxon>
        <taxon>Actinomycetota</taxon>
        <taxon>Coriobacteriia</taxon>
        <taxon>Eggerthellales</taxon>
        <taxon>Eggerthellaceae</taxon>
        <taxon>Slackia</taxon>
    </lineage>
</organism>
<name>A0A369LBL3_9ACTN</name>
<dbReference type="AlphaFoldDB" id="A0A369LBL3"/>
<dbReference type="CDD" id="cd07033">
    <property type="entry name" value="TPP_PYR_DXS_TK_like"/>
    <property type="match status" value="1"/>
</dbReference>
<dbReference type="InterPro" id="IPR005475">
    <property type="entry name" value="Transketolase-like_Pyr-bd"/>
</dbReference>
<dbReference type="InterPro" id="IPR009014">
    <property type="entry name" value="Transketo_C/PFOR_II"/>
</dbReference>
<dbReference type="Proteomes" id="UP000253975">
    <property type="component" value="Unassembled WGS sequence"/>
</dbReference>
<evidence type="ECO:0000256" key="3">
    <source>
        <dbReference type="ARBA" id="ARBA00023052"/>
    </source>
</evidence>
<dbReference type="PANTHER" id="PTHR43825">
    <property type="entry name" value="PYRUVATE DEHYDROGENASE E1 COMPONENT"/>
    <property type="match status" value="1"/>
</dbReference>
<proteinExistence type="inferred from homology"/>
<comment type="similarity">
    <text evidence="2">Belongs to the transketolase family.</text>
</comment>
<dbReference type="Pfam" id="PF02779">
    <property type="entry name" value="Transket_pyr"/>
    <property type="match status" value="1"/>
</dbReference>
<comment type="caution">
    <text evidence="5">The sequence shown here is derived from an EMBL/GenBank/DDBJ whole genome shotgun (WGS) entry which is preliminary data.</text>
</comment>
<gene>
    <name evidence="5" type="ORF">C1881_07935</name>
</gene>
<keyword evidence="3" id="KW-0786">Thiamine pyrophosphate</keyword>
<evidence type="ECO:0000259" key="4">
    <source>
        <dbReference type="SMART" id="SM00861"/>
    </source>
</evidence>
<feature type="domain" description="Transketolase-like pyrimidine-binding" evidence="4">
    <location>
        <begin position="6"/>
        <end position="171"/>
    </location>
</feature>
<evidence type="ECO:0000313" key="5">
    <source>
        <dbReference type="EMBL" id="RDB57023.1"/>
    </source>
</evidence>
<dbReference type="Pfam" id="PF02780">
    <property type="entry name" value="Transketolase_C"/>
    <property type="match status" value="1"/>
</dbReference>
<dbReference type="FunFam" id="3.40.50.970:FF:000129">
    <property type="entry name" value="Transketolase"/>
    <property type="match status" value="1"/>
</dbReference>
<protein>
    <submittedName>
        <fullName evidence="5">Transketolase</fullName>
    </submittedName>
</protein>
<dbReference type="GO" id="GO:0000287">
    <property type="term" value="F:magnesium ion binding"/>
    <property type="evidence" value="ECO:0007669"/>
    <property type="project" value="UniProtKB-ARBA"/>
</dbReference>
<dbReference type="InterPro" id="IPR051157">
    <property type="entry name" value="PDH/Transketolase"/>
</dbReference>
<dbReference type="SUPFAM" id="SSF52518">
    <property type="entry name" value="Thiamin diphosphate-binding fold (THDP-binding)"/>
    <property type="match status" value="1"/>
</dbReference>
<dbReference type="InterPro" id="IPR033248">
    <property type="entry name" value="Transketolase_C"/>
</dbReference>
<reference evidence="5 6" key="1">
    <citation type="journal article" date="2018" name="Elife">
        <title>Discovery and characterization of a prevalent human gut bacterial enzyme sufficient for the inactivation of a family of plant toxins.</title>
        <authorList>
            <person name="Koppel N."/>
            <person name="Bisanz J.E."/>
            <person name="Pandelia M.E."/>
            <person name="Turnbaugh P.J."/>
            <person name="Balskus E.P."/>
        </authorList>
    </citation>
    <scope>NUCLEOTIDE SEQUENCE [LARGE SCALE GENOMIC DNA]</scope>
    <source>
        <strain evidence="5 6">OB21 GAM31</strain>
    </source>
</reference>
<evidence type="ECO:0000256" key="2">
    <source>
        <dbReference type="ARBA" id="ARBA00007131"/>
    </source>
</evidence>
<evidence type="ECO:0000256" key="1">
    <source>
        <dbReference type="ARBA" id="ARBA00001964"/>
    </source>
</evidence>
<dbReference type="Gene3D" id="3.40.50.920">
    <property type="match status" value="1"/>
</dbReference>
<dbReference type="PANTHER" id="PTHR43825:SF1">
    <property type="entry name" value="TRANSKETOLASE-LIKE PYRIMIDINE-BINDING DOMAIN-CONTAINING PROTEIN"/>
    <property type="match status" value="1"/>
</dbReference>
<dbReference type="RefSeq" id="WP_114615991.1">
    <property type="nucleotide sequence ID" value="NZ_DBEZRV010000022.1"/>
</dbReference>
<dbReference type="SUPFAM" id="SSF52922">
    <property type="entry name" value="TK C-terminal domain-like"/>
    <property type="match status" value="1"/>
</dbReference>